<evidence type="ECO:0000256" key="8">
    <source>
        <dbReference type="ARBA" id="ARBA00023221"/>
    </source>
</evidence>
<evidence type="ECO:0000256" key="2">
    <source>
        <dbReference type="ARBA" id="ARBA00022714"/>
    </source>
</evidence>
<accession>A0A502EFE1</accession>
<dbReference type="GO" id="GO:0046872">
    <property type="term" value="F:metal ion binding"/>
    <property type="evidence" value="ECO:0007669"/>
    <property type="project" value="UniProtKB-KW"/>
</dbReference>
<reference evidence="12 13" key="1">
    <citation type="journal article" date="2019" name="Environ. Microbiol.">
        <title>Species interactions and distinct microbial communities in high Arctic permafrost affected cryosols are associated with the CH4 and CO2 gas fluxes.</title>
        <authorList>
            <person name="Altshuler I."/>
            <person name="Hamel J."/>
            <person name="Turney S."/>
            <person name="Magnuson E."/>
            <person name="Levesque R."/>
            <person name="Greer C."/>
            <person name="Whyte L.G."/>
        </authorList>
    </citation>
    <scope>NUCLEOTIDE SEQUENCE [LARGE SCALE GENOMIC DNA]</scope>
    <source>
        <strain evidence="12 13">S5.20</strain>
    </source>
</reference>
<evidence type="ECO:0000259" key="11">
    <source>
        <dbReference type="PROSITE" id="PS51296"/>
    </source>
</evidence>
<dbReference type="Gene3D" id="2.102.10.10">
    <property type="entry name" value="Rieske [2Fe-2S] iron-sulphur domain"/>
    <property type="match status" value="1"/>
</dbReference>
<dbReference type="InterPro" id="IPR036922">
    <property type="entry name" value="Rieske_2Fe-2S_sf"/>
</dbReference>
<gene>
    <name evidence="12" type="ORF">EAH80_00145</name>
</gene>
<evidence type="ECO:0000256" key="10">
    <source>
        <dbReference type="ARBA" id="ARBA00046982"/>
    </source>
</evidence>
<comment type="caution">
    <text evidence="12">The sequence shown here is derived from an EMBL/GenBank/DDBJ whole genome shotgun (WGS) entry which is preliminary data.</text>
</comment>
<dbReference type="GO" id="GO:0051537">
    <property type="term" value="F:2 iron, 2 sulfur cluster binding"/>
    <property type="evidence" value="ECO:0007669"/>
    <property type="project" value="UniProtKB-KW"/>
</dbReference>
<dbReference type="Pfam" id="PF00355">
    <property type="entry name" value="Rieske"/>
    <property type="match status" value="1"/>
</dbReference>
<keyword evidence="13" id="KW-1185">Reference proteome</keyword>
<evidence type="ECO:0000256" key="6">
    <source>
        <dbReference type="ARBA" id="ARBA00023004"/>
    </source>
</evidence>
<keyword evidence="5" id="KW-0560">Oxidoreductase</keyword>
<dbReference type="Pfam" id="PF19298">
    <property type="entry name" value="KshA_C"/>
    <property type="match status" value="1"/>
</dbReference>
<organism evidence="12 13">
    <name type="scientific">Mycolicibacterium hodleri</name>
    <dbReference type="NCBI Taxonomy" id="49897"/>
    <lineage>
        <taxon>Bacteria</taxon>
        <taxon>Bacillati</taxon>
        <taxon>Actinomycetota</taxon>
        <taxon>Actinomycetes</taxon>
        <taxon>Mycobacteriales</taxon>
        <taxon>Mycobacteriaceae</taxon>
        <taxon>Mycolicibacterium</taxon>
    </lineage>
</organism>
<evidence type="ECO:0000256" key="7">
    <source>
        <dbReference type="ARBA" id="ARBA00023014"/>
    </source>
</evidence>
<dbReference type="GO" id="GO:0016042">
    <property type="term" value="P:lipid catabolic process"/>
    <property type="evidence" value="ECO:0007669"/>
    <property type="project" value="UniProtKB-KW"/>
</dbReference>
<dbReference type="GO" id="GO:0004497">
    <property type="term" value="F:monooxygenase activity"/>
    <property type="evidence" value="ECO:0007669"/>
    <property type="project" value="UniProtKB-ARBA"/>
</dbReference>
<keyword evidence="2" id="KW-0001">2Fe-2S</keyword>
<evidence type="ECO:0000256" key="9">
    <source>
        <dbReference type="ARBA" id="ARBA00030944"/>
    </source>
</evidence>
<dbReference type="Proteomes" id="UP000320095">
    <property type="component" value="Unassembled WGS sequence"/>
</dbReference>
<evidence type="ECO:0000256" key="5">
    <source>
        <dbReference type="ARBA" id="ARBA00023002"/>
    </source>
</evidence>
<evidence type="ECO:0000313" key="12">
    <source>
        <dbReference type="EMBL" id="TPG36433.1"/>
    </source>
</evidence>
<sequence length="331" mass="37069">MLPTGWFQVAWSADVAIGDVQPMHYFARDLVLFRELDGQAKVLDGHCQHLGASLAHGGCVVEGGIQCPFHGWVWNGDGRNVRIPYEPRPNRGRRVRSYPVAELNDSIYIWHDADGRPPLWEAPEALEVLGSHVREQEFHPFDEDCRTRFEKVKVHPQVIAENAVDPHHFRFVHNTPISPVVLREHTNESTWVAKVGFGKRWLEGVDRDGDTMNTIEIYWSGIGVAFNGEQMRDGVRVISICATPVDDTTSDIFAGYWISAEASAGPGDFEARLSSAKLALPDDIRIWEHQEYLDRPGLAGSEAAGFRALRQWASSFYPEPEPVGEPVSHGV</sequence>
<dbReference type="AlphaFoldDB" id="A0A502EFE1"/>
<name>A0A502EFE1_9MYCO</name>
<dbReference type="SUPFAM" id="SSF55961">
    <property type="entry name" value="Bet v1-like"/>
    <property type="match status" value="1"/>
</dbReference>
<evidence type="ECO:0000313" key="13">
    <source>
        <dbReference type="Proteomes" id="UP000320095"/>
    </source>
</evidence>
<dbReference type="InterPro" id="IPR045605">
    <property type="entry name" value="KshA-like_C"/>
</dbReference>
<keyword evidence="8" id="KW-0753">Steroid metabolism</keyword>
<dbReference type="PROSITE" id="PS51296">
    <property type="entry name" value="RIESKE"/>
    <property type="match status" value="1"/>
</dbReference>
<dbReference type="Gene3D" id="3.90.380.10">
    <property type="entry name" value="Naphthalene 1,2-dioxygenase Alpha Subunit, Chain A, domain 1"/>
    <property type="match status" value="1"/>
</dbReference>
<dbReference type="CDD" id="cd03469">
    <property type="entry name" value="Rieske_RO_Alpha_N"/>
    <property type="match status" value="1"/>
</dbReference>
<keyword evidence="12" id="KW-0223">Dioxygenase</keyword>
<dbReference type="InterPro" id="IPR017941">
    <property type="entry name" value="Rieske_2Fe-2S"/>
</dbReference>
<dbReference type="PANTHER" id="PTHR21266">
    <property type="entry name" value="IRON-SULFUR DOMAIN CONTAINING PROTEIN"/>
    <property type="match status" value="1"/>
</dbReference>
<dbReference type="InterPro" id="IPR050584">
    <property type="entry name" value="Cholesterol_7-desaturase"/>
</dbReference>
<evidence type="ECO:0000256" key="1">
    <source>
        <dbReference type="ARBA" id="ARBA00001962"/>
    </source>
</evidence>
<keyword evidence="4" id="KW-0442">Lipid degradation</keyword>
<evidence type="ECO:0000256" key="4">
    <source>
        <dbReference type="ARBA" id="ARBA00022963"/>
    </source>
</evidence>
<proteinExistence type="predicted"/>
<dbReference type="GO" id="GO:0008203">
    <property type="term" value="P:cholesterol metabolic process"/>
    <property type="evidence" value="ECO:0007669"/>
    <property type="project" value="InterPro"/>
</dbReference>
<dbReference type="GO" id="GO:0005737">
    <property type="term" value="C:cytoplasm"/>
    <property type="evidence" value="ECO:0007669"/>
    <property type="project" value="TreeGrafter"/>
</dbReference>
<keyword evidence="3" id="KW-0479">Metal-binding</keyword>
<evidence type="ECO:0000256" key="3">
    <source>
        <dbReference type="ARBA" id="ARBA00022723"/>
    </source>
</evidence>
<feature type="domain" description="Rieske" evidence="11">
    <location>
        <begin position="7"/>
        <end position="109"/>
    </location>
</feature>
<dbReference type="SUPFAM" id="SSF50022">
    <property type="entry name" value="ISP domain"/>
    <property type="match status" value="1"/>
</dbReference>
<dbReference type="PANTHER" id="PTHR21266:SF60">
    <property type="entry name" value="3-KETOSTEROID-9-ALPHA-MONOOXYGENASE, OXYGENASE COMPONENT"/>
    <property type="match status" value="1"/>
</dbReference>
<keyword evidence="6" id="KW-0408">Iron</keyword>
<dbReference type="GO" id="GO:0051213">
    <property type="term" value="F:dioxygenase activity"/>
    <property type="evidence" value="ECO:0007669"/>
    <property type="project" value="UniProtKB-KW"/>
</dbReference>
<keyword evidence="7" id="KW-0411">Iron-sulfur</keyword>
<dbReference type="OrthoDB" id="5243643at2"/>
<comment type="cofactor">
    <cofactor evidence="1">
        <name>Fe cation</name>
        <dbReference type="ChEBI" id="CHEBI:24875"/>
    </cofactor>
</comment>
<protein>
    <recommendedName>
        <fullName evidence="9">Rieske-type oxygenase</fullName>
    </recommendedName>
</protein>
<dbReference type="GO" id="GO:0016705">
    <property type="term" value="F:oxidoreductase activity, acting on paired donors, with incorporation or reduction of molecular oxygen"/>
    <property type="evidence" value="ECO:0007669"/>
    <property type="project" value="UniProtKB-ARBA"/>
</dbReference>
<comment type="subunit">
    <text evidence="10">Homotrimer. The two-component system 3-ketosteroid-9-alpha-monooxygenase is composed of an oxygenase component KshA and a reductase component KshB.</text>
</comment>
<dbReference type="EMBL" id="RCZG01000001">
    <property type="protein sequence ID" value="TPG36433.1"/>
    <property type="molecule type" value="Genomic_DNA"/>
</dbReference>
<keyword evidence="8" id="KW-0443">Lipid metabolism</keyword>